<reference evidence="2" key="1">
    <citation type="journal article" date="2020" name="Nature">
        <title>Giant virus diversity and host interactions through global metagenomics.</title>
        <authorList>
            <person name="Schulz F."/>
            <person name="Roux S."/>
            <person name="Paez-Espino D."/>
            <person name="Jungbluth S."/>
            <person name="Walsh D.A."/>
            <person name="Denef V.J."/>
            <person name="McMahon K.D."/>
            <person name="Konstantinidis K.T."/>
            <person name="Eloe-Fadrosh E.A."/>
            <person name="Kyrpides N.C."/>
            <person name="Woyke T."/>
        </authorList>
    </citation>
    <scope>NUCLEOTIDE SEQUENCE</scope>
    <source>
        <strain evidence="2">GVMAG-M-3300018416-26</strain>
    </source>
</reference>
<name>A0A6C0BPX4_9ZZZZ</name>
<dbReference type="EMBL" id="MN739215">
    <property type="protein sequence ID" value="QHS94032.1"/>
    <property type="molecule type" value="Genomic_DNA"/>
</dbReference>
<dbReference type="GO" id="GO:0017025">
    <property type="term" value="F:TBP-class protein binding"/>
    <property type="evidence" value="ECO:0007669"/>
    <property type="project" value="InterPro"/>
</dbReference>
<dbReference type="SUPFAM" id="SSF47954">
    <property type="entry name" value="Cyclin-like"/>
    <property type="match status" value="1"/>
</dbReference>
<dbReference type="Gene3D" id="1.10.472.10">
    <property type="entry name" value="Cyclin-like"/>
    <property type="match status" value="1"/>
</dbReference>
<protein>
    <recommendedName>
        <fullName evidence="1">Transcription factor TFIIB cyclin-like domain-containing protein</fullName>
    </recommendedName>
</protein>
<feature type="domain" description="Transcription factor TFIIB cyclin-like" evidence="1">
    <location>
        <begin position="71"/>
        <end position="135"/>
    </location>
</feature>
<dbReference type="AlphaFoldDB" id="A0A6C0BPX4"/>
<sequence>MNIYNCKSCLHTGTVRDDLKEGVSVCVNCGIVQSSDLFCDIQPYYNNEYFDEFIDLECYDYYPFLGIENDIPCTFVKIAYNRATQAIKKSKCRGQNRIYIHAACVYLTCKENNIYKSYEDICRQYQIQFFNLSKGIKLYAHFSDIANETNICDNTEHILFNRYISQFTIKEKKLCVSVRKKFFELLTQCQNIMIGRSSKTVVCSILAYIFERSDICDQIAYSKTDISNYLNITIVTLNKNIKLINEFVENK</sequence>
<organism evidence="2">
    <name type="scientific">viral metagenome</name>
    <dbReference type="NCBI Taxonomy" id="1070528"/>
    <lineage>
        <taxon>unclassified sequences</taxon>
        <taxon>metagenomes</taxon>
        <taxon>organismal metagenomes</taxon>
    </lineage>
</organism>
<dbReference type="InterPro" id="IPR013150">
    <property type="entry name" value="TFIIB_cyclin"/>
</dbReference>
<dbReference type="Pfam" id="PF00382">
    <property type="entry name" value="TFIIB"/>
    <property type="match status" value="1"/>
</dbReference>
<accession>A0A6C0BPX4</accession>
<proteinExistence type="predicted"/>
<evidence type="ECO:0000313" key="2">
    <source>
        <dbReference type="EMBL" id="QHS94032.1"/>
    </source>
</evidence>
<dbReference type="InterPro" id="IPR036915">
    <property type="entry name" value="Cyclin-like_sf"/>
</dbReference>
<evidence type="ECO:0000259" key="1">
    <source>
        <dbReference type="Pfam" id="PF00382"/>
    </source>
</evidence>